<dbReference type="Gene3D" id="3.40.50.300">
    <property type="entry name" value="P-loop containing nucleotide triphosphate hydrolases"/>
    <property type="match status" value="1"/>
</dbReference>
<dbReference type="STRING" id="1834516.BL253_35390"/>
<keyword evidence="4" id="KW-1185">Reference proteome</keyword>
<evidence type="ECO:0000313" key="4">
    <source>
        <dbReference type="Proteomes" id="UP000188929"/>
    </source>
</evidence>
<sequence length="971" mass="103809">MGAREQDAFAALKLDWVRTPEDVWRSAPYHVNGIHPSTARTVTDSIATAAAGTNGSNPMGLVIQGQAGTGKTHLLSWVREQVHAADGYFFLVGPLGGAPFWESVLASIVDGFTREIDGQGTQLRVFLRRLALLIGASPEVTAVVTGDAPYEQTRLKDFIVALRGFDRAVGRDCQDTLRALVLFGANDYDAEDVGRGYLLSMEEQFLHERSERGMRAAPTPARQIVREVSRLLALTGPTVIAVDQIDTVIAESRVSQEDDEPGVREAGPAAHQIADGLLGLRDQTARTLCVLACLPSTWSLIDEKVVASVRDRFRLTTPLSGIGTAILAEQVVRRRFGERYAAIDFTPPYPTWPVRPEALADAGDYTPRALLQRIDQHVQHGLATGSLTELASLDDEARTCPVGKPPVSDVDELAALDATFEQLKAEADLDGILVPTAEDSTFPGLIAAGLAAWIAELGAAGSAFRHDPRPSAKPYVHARLRRILDEDTGDETHWSFRAILATNPRAALTRLQGAATAAGVTAATPPQARRRHLVVLRGDAWSKGAKTREVVEDLEAAGGATHPIEDDDLRTFSALRRILDEHPPATDLWLRSRHPASSTRLLDDALGHVFRELAATEPTVSGQAPRDDPRSQDPASNSGGTAEPTPAGTSRDREEPPPQGSLLPVGASPAREPITIPLETLRKHTAIFAGSGSGKTVLIRRLVEECALRGVSSIVLDPNNDLARLGEAWPTPPDGWAAGDAALAAEYLQTTEVVVWTPRRPAGRPLSFQPLPDFASLRGDTEELDLAIDVAASTLAARAGVAGTARRAVVGQAILRQALRHFARGNRSSLDSFIGLLRDLPSGVTDLDPDDKIAKDMATTLRAATINDPLFGGDGTAVNPGQLLTPTAGCRARVSVINLSGLPDDSQRQSFVSQLQIALFAWAKRNPAADRPLGGLFVMDEAQTFAPSTGSTPCTASTLMLTSQVVAVQLG</sequence>
<feature type="domain" description="Helicase HerA central" evidence="2">
    <location>
        <begin position="673"/>
        <end position="914"/>
    </location>
</feature>
<protein>
    <recommendedName>
        <fullName evidence="2">Helicase HerA central domain-containing protein</fullName>
    </recommendedName>
</protein>
<comment type="caution">
    <text evidence="3">The sequence shown here is derived from an EMBL/GenBank/DDBJ whole genome shotgun (WGS) entry which is preliminary data.</text>
</comment>
<dbReference type="CDD" id="cd01127">
    <property type="entry name" value="TrwB_TraG_TraD_VirD4"/>
    <property type="match status" value="1"/>
</dbReference>
<proteinExistence type="predicted"/>
<dbReference type="SUPFAM" id="SSF52540">
    <property type="entry name" value="P-loop containing nucleoside triphosphate hydrolases"/>
    <property type="match status" value="1"/>
</dbReference>
<evidence type="ECO:0000313" key="3">
    <source>
        <dbReference type="EMBL" id="ONH22511.1"/>
    </source>
</evidence>
<dbReference type="InterPro" id="IPR002789">
    <property type="entry name" value="HerA_central"/>
</dbReference>
<dbReference type="Proteomes" id="UP000188929">
    <property type="component" value="Unassembled WGS sequence"/>
</dbReference>
<dbReference type="InterPro" id="IPR027417">
    <property type="entry name" value="P-loop_NTPase"/>
</dbReference>
<dbReference type="Pfam" id="PF01935">
    <property type="entry name" value="DUF87"/>
    <property type="match status" value="1"/>
</dbReference>
<accession>A0A1V2I087</accession>
<organism evidence="3 4">
    <name type="scientific">Pseudofrankia asymbiotica</name>
    <dbReference type="NCBI Taxonomy" id="1834516"/>
    <lineage>
        <taxon>Bacteria</taxon>
        <taxon>Bacillati</taxon>
        <taxon>Actinomycetota</taxon>
        <taxon>Actinomycetes</taxon>
        <taxon>Frankiales</taxon>
        <taxon>Frankiaceae</taxon>
        <taxon>Pseudofrankia</taxon>
    </lineage>
</organism>
<dbReference type="PANTHER" id="PTHR30121:SF6">
    <property type="entry name" value="SLR6007 PROTEIN"/>
    <property type="match status" value="1"/>
</dbReference>
<dbReference type="AlphaFoldDB" id="A0A1V2I087"/>
<evidence type="ECO:0000256" key="1">
    <source>
        <dbReference type="SAM" id="MobiDB-lite"/>
    </source>
</evidence>
<reference evidence="4" key="1">
    <citation type="submission" date="2016-10" db="EMBL/GenBank/DDBJ databases">
        <title>Frankia sp. NRRL B-16386 Genome sequencing.</title>
        <authorList>
            <person name="Ghodhbane-Gtari F."/>
            <person name="Swanson E."/>
            <person name="Gueddou A."/>
            <person name="Hezbri K."/>
            <person name="Ktari K."/>
            <person name="Nouioui I."/>
            <person name="Morris K."/>
            <person name="Simpson S."/>
            <person name="Abebe-Akele F."/>
            <person name="Thomas K."/>
            <person name="Gtari M."/>
            <person name="Tisa L.S."/>
        </authorList>
    </citation>
    <scope>NUCLEOTIDE SEQUENCE [LARGE SCALE GENOMIC DNA]</scope>
    <source>
        <strain evidence="4">NRRL B-16386</strain>
    </source>
</reference>
<dbReference type="InterPro" id="IPR051162">
    <property type="entry name" value="T4SS_component"/>
</dbReference>
<dbReference type="EMBL" id="MOMC01000105">
    <property type="protein sequence ID" value="ONH22511.1"/>
    <property type="molecule type" value="Genomic_DNA"/>
</dbReference>
<dbReference type="RefSeq" id="WP_076822341.1">
    <property type="nucleotide sequence ID" value="NZ_MOMC01000105.1"/>
</dbReference>
<dbReference type="PANTHER" id="PTHR30121">
    <property type="entry name" value="UNCHARACTERIZED PROTEIN YJGR-RELATED"/>
    <property type="match status" value="1"/>
</dbReference>
<evidence type="ECO:0000259" key="2">
    <source>
        <dbReference type="Pfam" id="PF01935"/>
    </source>
</evidence>
<feature type="region of interest" description="Disordered" evidence="1">
    <location>
        <begin position="615"/>
        <end position="670"/>
    </location>
</feature>
<name>A0A1V2I087_9ACTN</name>
<gene>
    <name evidence="3" type="ORF">BL253_35390</name>
</gene>